<evidence type="ECO:0000259" key="2">
    <source>
        <dbReference type="Pfam" id="PF22570"/>
    </source>
</evidence>
<feature type="transmembrane region" description="Helical" evidence="1">
    <location>
        <begin position="74"/>
        <end position="91"/>
    </location>
</feature>
<dbReference type="AlphaFoldDB" id="A0A918U861"/>
<gene>
    <name evidence="3" type="ORF">GCM10011289_07940</name>
</gene>
<dbReference type="EMBL" id="BMYX01000003">
    <property type="protein sequence ID" value="GGY07812.1"/>
    <property type="molecule type" value="Genomic_DNA"/>
</dbReference>
<feature type="transmembrane region" description="Helical" evidence="1">
    <location>
        <begin position="20"/>
        <end position="39"/>
    </location>
</feature>
<evidence type="ECO:0000313" key="4">
    <source>
        <dbReference type="Proteomes" id="UP000645257"/>
    </source>
</evidence>
<keyword evidence="4" id="KW-1185">Reference proteome</keyword>
<comment type="caution">
    <text evidence="3">The sequence shown here is derived from an EMBL/GenBank/DDBJ whole genome shotgun (WGS) entry which is preliminary data.</text>
</comment>
<keyword evidence="1" id="KW-0812">Transmembrane</keyword>
<sequence>MHYIHFDSRHRRGSQRSQLIFGLSLIGAGLVYALSAFGILGSLSAWSILPALLAMSGAARIATARHARHIAKGAFHIAIAAWLYVSIEHILGLNFHMTWPVGLILLGMHLVLRGLLRQGKTGTGDRP</sequence>
<keyword evidence="1" id="KW-1133">Transmembrane helix</keyword>
<evidence type="ECO:0000256" key="1">
    <source>
        <dbReference type="SAM" id="Phobius"/>
    </source>
</evidence>
<dbReference type="Proteomes" id="UP000645257">
    <property type="component" value="Unassembled WGS sequence"/>
</dbReference>
<dbReference type="InterPro" id="IPR054331">
    <property type="entry name" value="LiaF_TM"/>
</dbReference>
<reference evidence="3" key="1">
    <citation type="journal article" date="2014" name="Int. J. Syst. Evol. Microbiol.">
        <title>Complete genome sequence of Corynebacterium casei LMG S-19264T (=DSM 44701T), isolated from a smear-ripened cheese.</title>
        <authorList>
            <consortium name="US DOE Joint Genome Institute (JGI-PGF)"/>
            <person name="Walter F."/>
            <person name="Albersmeier A."/>
            <person name="Kalinowski J."/>
            <person name="Ruckert C."/>
        </authorList>
    </citation>
    <scope>NUCLEOTIDE SEQUENCE</scope>
    <source>
        <strain evidence="3">KCTC 32182</strain>
    </source>
</reference>
<keyword evidence="1" id="KW-0472">Membrane</keyword>
<protein>
    <recommendedName>
        <fullName evidence="2">LiaF transmembrane domain-containing protein</fullName>
    </recommendedName>
</protein>
<evidence type="ECO:0000313" key="3">
    <source>
        <dbReference type="EMBL" id="GGY07812.1"/>
    </source>
</evidence>
<accession>A0A918U861</accession>
<feature type="domain" description="LiaF transmembrane" evidence="2">
    <location>
        <begin position="20"/>
        <end position="114"/>
    </location>
</feature>
<name>A0A918U861_9NEIS</name>
<feature type="transmembrane region" description="Helical" evidence="1">
    <location>
        <begin position="97"/>
        <end position="116"/>
    </location>
</feature>
<reference evidence="3" key="2">
    <citation type="submission" date="2020-09" db="EMBL/GenBank/DDBJ databases">
        <authorList>
            <person name="Sun Q."/>
            <person name="Kim S."/>
        </authorList>
    </citation>
    <scope>NUCLEOTIDE SEQUENCE</scope>
    <source>
        <strain evidence="3">KCTC 32182</strain>
    </source>
</reference>
<proteinExistence type="predicted"/>
<dbReference type="RefSeq" id="WP_189531451.1">
    <property type="nucleotide sequence ID" value="NZ_BMYX01000003.1"/>
</dbReference>
<feature type="transmembrane region" description="Helical" evidence="1">
    <location>
        <begin position="45"/>
        <end position="62"/>
    </location>
</feature>
<organism evidence="3 4">
    <name type="scientific">Paludibacterium paludis</name>
    <dbReference type="NCBI Taxonomy" id="1225769"/>
    <lineage>
        <taxon>Bacteria</taxon>
        <taxon>Pseudomonadati</taxon>
        <taxon>Pseudomonadota</taxon>
        <taxon>Betaproteobacteria</taxon>
        <taxon>Neisseriales</taxon>
        <taxon>Chromobacteriaceae</taxon>
        <taxon>Paludibacterium</taxon>
    </lineage>
</organism>
<dbReference type="Pfam" id="PF22570">
    <property type="entry name" value="LiaF-TM"/>
    <property type="match status" value="1"/>
</dbReference>